<dbReference type="Pfam" id="PF04233">
    <property type="entry name" value="Phage_Mu_F"/>
    <property type="match status" value="1"/>
</dbReference>
<feature type="domain" description="Phage head morphogenesis" evidence="1">
    <location>
        <begin position="60"/>
        <end position="182"/>
    </location>
</feature>
<accession>A0A558J3S2</accession>
<comment type="caution">
    <text evidence="2">The sequence shown here is derived from an EMBL/GenBank/DDBJ whole genome shotgun (WGS) entry which is preliminary data.</text>
</comment>
<organism evidence="2 3">
    <name type="scientific">Vreelandella titanicae</name>
    <dbReference type="NCBI Taxonomy" id="664683"/>
    <lineage>
        <taxon>Bacteria</taxon>
        <taxon>Pseudomonadati</taxon>
        <taxon>Pseudomonadota</taxon>
        <taxon>Gammaproteobacteria</taxon>
        <taxon>Oceanospirillales</taxon>
        <taxon>Halomonadaceae</taxon>
        <taxon>Vreelandella</taxon>
    </lineage>
</organism>
<gene>
    <name evidence="2" type="ORF">FQP89_18785</name>
</gene>
<proteinExistence type="predicted"/>
<name>A0A558J3S2_9GAMM</name>
<dbReference type="Proteomes" id="UP000317288">
    <property type="component" value="Unassembled WGS sequence"/>
</dbReference>
<dbReference type="AlphaFoldDB" id="A0A558J3S2"/>
<evidence type="ECO:0000313" key="2">
    <source>
        <dbReference type="EMBL" id="TVU88301.1"/>
    </source>
</evidence>
<evidence type="ECO:0000313" key="3">
    <source>
        <dbReference type="Proteomes" id="UP000317288"/>
    </source>
</evidence>
<sequence length="389" mass="43830">MRKPAMPISAEFRRPFPEQVAFFRNKLNLPTTRSGQITRDQNDAAFVVAGATKADLLADLRGAVDDAISNGQSLGEFRRQFNEIVSKRGWTGWTGEGSKAGRAWRTRLIYKTNLDTSYAAGRWQQMTDPDVVRLRPYWRYVHNTIENPRVQHQRWDNLVLPAGHPWFNAHYPPNGFGCNCGVETLNERGLRRLGKDGPDTAPNDGTYEHVDNTTGEVVTVPNGVQPGWDYAPGQTATERAIAARLNRLDSVEAAIARENVAQLVEAPLFNRFFNGEMRGEFPVAVVPPVERQVLGAESPVVLLSQQSLTAHRARHPEIGINDYRRVQQLLDDGEVYRMPNDPGRLIYLIIEGVTYRAALKRTEDGKKNYFLTLFKSRTDQPPPGAERLR</sequence>
<reference evidence="2 3" key="1">
    <citation type="submission" date="2019-07" db="EMBL/GenBank/DDBJ databases">
        <title>Diversity of Bacteria from Kongsfjorden, Arctic.</title>
        <authorList>
            <person name="Yu Y."/>
        </authorList>
    </citation>
    <scope>NUCLEOTIDE SEQUENCE [LARGE SCALE GENOMIC DNA]</scope>
    <source>
        <strain evidence="2 3">SM1922</strain>
    </source>
</reference>
<evidence type="ECO:0000259" key="1">
    <source>
        <dbReference type="Pfam" id="PF04233"/>
    </source>
</evidence>
<protein>
    <recommendedName>
        <fullName evidence="1">Phage head morphogenesis domain-containing protein</fullName>
    </recommendedName>
</protein>
<dbReference type="InterPro" id="IPR006528">
    <property type="entry name" value="Phage_head_morphogenesis_dom"/>
</dbReference>
<dbReference type="EMBL" id="VNFE01000006">
    <property type="protein sequence ID" value="TVU88301.1"/>
    <property type="molecule type" value="Genomic_DNA"/>
</dbReference>